<dbReference type="Proteomes" id="UP001283361">
    <property type="component" value="Unassembled WGS sequence"/>
</dbReference>
<evidence type="ECO:0000256" key="1">
    <source>
        <dbReference type="SAM" id="MobiDB-lite"/>
    </source>
</evidence>
<dbReference type="EMBL" id="JAWDGP010002360">
    <property type="protein sequence ID" value="KAK3783714.1"/>
    <property type="molecule type" value="Genomic_DNA"/>
</dbReference>
<proteinExistence type="predicted"/>
<feature type="region of interest" description="Disordered" evidence="1">
    <location>
        <begin position="1"/>
        <end position="74"/>
    </location>
</feature>
<protein>
    <submittedName>
        <fullName evidence="2">Uncharacterized protein</fullName>
    </submittedName>
</protein>
<organism evidence="2 3">
    <name type="scientific">Elysia crispata</name>
    <name type="common">lettuce slug</name>
    <dbReference type="NCBI Taxonomy" id="231223"/>
    <lineage>
        <taxon>Eukaryota</taxon>
        <taxon>Metazoa</taxon>
        <taxon>Spiralia</taxon>
        <taxon>Lophotrochozoa</taxon>
        <taxon>Mollusca</taxon>
        <taxon>Gastropoda</taxon>
        <taxon>Heterobranchia</taxon>
        <taxon>Euthyneura</taxon>
        <taxon>Panpulmonata</taxon>
        <taxon>Sacoglossa</taxon>
        <taxon>Placobranchoidea</taxon>
        <taxon>Plakobranchidae</taxon>
        <taxon>Elysia</taxon>
    </lineage>
</organism>
<comment type="caution">
    <text evidence="2">The sequence shown here is derived from an EMBL/GenBank/DDBJ whole genome shotgun (WGS) entry which is preliminary data.</text>
</comment>
<sequence>MAKRYSGRKDGGLRYPSSHLFRQVNPDEPTKFRAGRRQVERQAGSAPAAPQLPQARWCSSPRTAREQKGPGTVDDSSLLFDFSSECWCCLPTQATATVVALLQSEHVE</sequence>
<accession>A0AAE1A9F2</accession>
<name>A0AAE1A9F2_9GAST</name>
<evidence type="ECO:0000313" key="3">
    <source>
        <dbReference type="Proteomes" id="UP001283361"/>
    </source>
</evidence>
<gene>
    <name evidence="2" type="ORF">RRG08_025337</name>
</gene>
<evidence type="ECO:0000313" key="2">
    <source>
        <dbReference type="EMBL" id="KAK3783714.1"/>
    </source>
</evidence>
<reference evidence="2" key="1">
    <citation type="journal article" date="2023" name="G3 (Bethesda)">
        <title>A reference genome for the long-term kleptoplast-retaining sea slug Elysia crispata morphotype clarki.</title>
        <authorList>
            <person name="Eastman K.E."/>
            <person name="Pendleton A.L."/>
            <person name="Shaikh M.A."/>
            <person name="Suttiyut T."/>
            <person name="Ogas R."/>
            <person name="Tomko P."/>
            <person name="Gavelis G."/>
            <person name="Widhalm J.R."/>
            <person name="Wisecaver J.H."/>
        </authorList>
    </citation>
    <scope>NUCLEOTIDE SEQUENCE</scope>
    <source>
        <strain evidence="2">ECLA1</strain>
    </source>
</reference>
<keyword evidence="3" id="KW-1185">Reference proteome</keyword>
<dbReference type="AlphaFoldDB" id="A0AAE1A9F2"/>